<dbReference type="Proteomes" id="UP001223144">
    <property type="component" value="Unassembled WGS sequence"/>
</dbReference>
<dbReference type="RefSeq" id="WP_279931361.1">
    <property type="nucleotide sequence ID" value="NZ_JARWBG010000040.1"/>
</dbReference>
<evidence type="ECO:0000313" key="2">
    <source>
        <dbReference type="Proteomes" id="UP001223144"/>
    </source>
</evidence>
<comment type="caution">
    <text evidence="1">The sequence shown here is derived from an EMBL/GenBank/DDBJ whole genome shotgun (WGS) entry which is preliminary data.</text>
</comment>
<protein>
    <recommendedName>
        <fullName evidence="3">Glycosyltransferase</fullName>
    </recommendedName>
</protein>
<organism evidence="1 2">
    <name type="scientific">Streptomyces chengmaiensis</name>
    <dbReference type="NCBI Taxonomy" id="3040919"/>
    <lineage>
        <taxon>Bacteria</taxon>
        <taxon>Bacillati</taxon>
        <taxon>Actinomycetota</taxon>
        <taxon>Actinomycetes</taxon>
        <taxon>Kitasatosporales</taxon>
        <taxon>Streptomycetaceae</taxon>
        <taxon>Streptomyces</taxon>
    </lineage>
</organism>
<dbReference type="EMBL" id="JARWBG010000040">
    <property type="protein sequence ID" value="MDH2392319.1"/>
    <property type="molecule type" value="Genomic_DNA"/>
</dbReference>
<dbReference type="SUPFAM" id="SSF53448">
    <property type="entry name" value="Nucleotide-diphospho-sugar transferases"/>
    <property type="match status" value="1"/>
</dbReference>
<keyword evidence="2" id="KW-1185">Reference proteome</keyword>
<sequence length="194" mass="20737">MAKAPPGPWCKAAAVSAALPQAVGDVLVVADADVWCDGVPQAVKAVEDGAPWAIPHGQVHRLTEAATTAVLGGGPLDGPTVQRPYTGFAGGGIAVLPRATYEDVPLDARFAGWGQEDEAWALALLCLAGRPWRGRARLWHLWHPPQVRTSRRWGSQASRALWQRYHAARADPQAMRTLLDEMPKEVTDAGSGGR</sequence>
<dbReference type="InterPro" id="IPR029044">
    <property type="entry name" value="Nucleotide-diphossugar_trans"/>
</dbReference>
<accession>A0ABT6HWA2</accession>
<proteinExistence type="predicted"/>
<evidence type="ECO:0008006" key="3">
    <source>
        <dbReference type="Google" id="ProtNLM"/>
    </source>
</evidence>
<evidence type="ECO:0000313" key="1">
    <source>
        <dbReference type="EMBL" id="MDH2392319.1"/>
    </source>
</evidence>
<reference evidence="1 2" key="1">
    <citation type="submission" date="2023-04" db="EMBL/GenBank/DDBJ databases">
        <title>Streptomyces chengmaiensis sp. nov. isolated from the stem of mangrove plant in Hainan.</title>
        <authorList>
            <person name="Huang X."/>
            <person name="Zhou S."/>
            <person name="Chu X."/>
            <person name="Xie Y."/>
            <person name="Lin Y."/>
        </authorList>
    </citation>
    <scope>NUCLEOTIDE SEQUENCE [LARGE SCALE GENOMIC DNA]</scope>
    <source>
        <strain evidence="1 2">HNM0663</strain>
    </source>
</reference>
<dbReference type="Gene3D" id="3.90.550.10">
    <property type="entry name" value="Spore Coat Polysaccharide Biosynthesis Protein SpsA, Chain A"/>
    <property type="match status" value="1"/>
</dbReference>
<name>A0ABT6HWA2_9ACTN</name>
<gene>
    <name evidence="1" type="ORF">QCN29_26790</name>
</gene>